<dbReference type="Gene3D" id="3.90.226.10">
    <property type="entry name" value="2-enoyl-CoA Hydratase, Chain A, domain 1"/>
    <property type="match status" value="1"/>
</dbReference>
<dbReference type="AlphaFoldDB" id="A0A3S2V7H0"/>
<proteinExistence type="inferred from homology"/>
<dbReference type="InterPro" id="IPR029045">
    <property type="entry name" value="ClpP/crotonase-like_dom_sf"/>
</dbReference>
<keyword evidence="2 5" id="KW-0645">Protease</keyword>
<gene>
    <name evidence="7" type="ORF">EOD41_13055</name>
</gene>
<dbReference type="PANTHER" id="PTHR32060:SF30">
    <property type="entry name" value="CARBOXY-TERMINAL PROCESSING PROTEASE CTPA"/>
    <property type="match status" value="1"/>
</dbReference>
<dbReference type="GO" id="GO:0008236">
    <property type="term" value="F:serine-type peptidase activity"/>
    <property type="evidence" value="ECO:0007669"/>
    <property type="project" value="UniProtKB-KW"/>
</dbReference>
<dbReference type="GO" id="GO:0007165">
    <property type="term" value="P:signal transduction"/>
    <property type="evidence" value="ECO:0007669"/>
    <property type="project" value="TreeGrafter"/>
</dbReference>
<dbReference type="SMART" id="SM00245">
    <property type="entry name" value="TSPc"/>
    <property type="match status" value="1"/>
</dbReference>
<dbReference type="RefSeq" id="WP_127705588.1">
    <property type="nucleotide sequence ID" value="NZ_SACK01000005.1"/>
</dbReference>
<dbReference type="InterPro" id="IPR005151">
    <property type="entry name" value="Tail-specific_protease"/>
</dbReference>
<evidence type="ECO:0000313" key="7">
    <source>
        <dbReference type="EMBL" id="RVU00402.1"/>
    </source>
</evidence>
<evidence type="ECO:0000256" key="1">
    <source>
        <dbReference type="ARBA" id="ARBA00009179"/>
    </source>
</evidence>
<protein>
    <submittedName>
        <fullName evidence="7">S41 family peptidase</fullName>
    </submittedName>
</protein>
<organism evidence="7 8">
    <name type="scientific">Mucilaginibacter limnophilus</name>
    <dbReference type="NCBI Taxonomy" id="1932778"/>
    <lineage>
        <taxon>Bacteria</taxon>
        <taxon>Pseudomonadati</taxon>
        <taxon>Bacteroidota</taxon>
        <taxon>Sphingobacteriia</taxon>
        <taxon>Sphingobacteriales</taxon>
        <taxon>Sphingobacteriaceae</taxon>
        <taxon>Mucilaginibacter</taxon>
    </lineage>
</organism>
<feature type="domain" description="PDZ" evidence="6">
    <location>
        <begin position="88"/>
        <end position="158"/>
    </location>
</feature>
<keyword evidence="8" id="KW-1185">Reference proteome</keyword>
<dbReference type="Pfam" id="PF17820">
    <property type="entry name" value="PDZ_6"/>
    <property type="match status" value="1"/>
</dbReference>
<dbReference type="InterPro" id="IPR036034">
    <property type="entry name" value="PDZ_sf"/>
</dbReference>
<evidence type="ECO:0000256" key="4">
    <source>
        <dbReference type="ARBA" id="ARBA00022825"/>
    </source>
</evidence>
<dbReference type="Gene3D" id="3.30.750.44">
    <property type="match status" value="1"/>
</dbReference>
<reference evidence="7 8" key="1">
    <citation type="submission" date="2019-01" db="EMBL/GenBank/DDBJ databases">
        <authorList>
            <person name="Chen W.-M."/>
        </authorList>
    </citation>
    <scope>NUCLEOTIDE SEQUENCE [LARGE SCALE GENOMIC DNA]</scope>
    <source>
        <strain evidence="7 8">YBJ-36</strain>
    </source>
</reference>
<dbReference type="SUPFAM" id="SSF52096">
    <property type="entry name" value="ClpP/crotonase"/>
    <property type="match status" value="1"/>
</dbReference>
<dbReference type="SMART" id="SM00228">
    <property type="entry name" value="PDZ"/>
    <property type="match status" value="1"/>
</dbReference>
<accession>A0A3S2V7H0</accession>
<dbReference type="CDD" id="cd07560">
    <property type="entry name" value="Peptidase_S41_CPP"/>
    <property type="match status" value="1"/>
</dbReference>
<comment type="similarity">
    <text evidence="1 5">Belongs to the peptidase S41A family.</text>
</comment>
<keyword evidence="3 5" id="KW-0378">Hydrolase</keyword>
<dbReference type="GO" id="GO:0006508">
    <property type="term" value="P:proteolysis"/>
    <property type="evidence" value="ECO:0007669"/>
    <property type="project" value="UniProtKB-KW"/>
</dbReference>
<dbReference type="Gene3D" id="2.30.42.10">
    <property type="match status" value="1"/>
</dbReference>
<evidence type="ECO:0000259" key="6">
    <source>
        <dbReference type="PROSITE" id="PS50106"/>
    </source>
</evidence>
<dbReference type="NCBIfam" id="TIGR00225">
    <property type="entry name" value="prc"/>
    <property type="match status" value="1"/>
</dbReference>
<dbReference type="Pfam" id="PF03572">
    <property type="entry name" value="Peptidase_S41"/>
    <property type="match status" value="1"/>
</dbReference>
<dbReference type="Proteomes" id="UP000282759">
    <property type="component" value="Unassembled WGS sequence"/>
</dbReference>
<dbReference type="GO" id="GO:0004175">
    <property type="term" value="F:endopeptidase activity"/>
    <property type="evidence" value="ECO:0007669"/>
    <property type="project" value="TreeGrafter"/>
</dbReference>
<dbReference type="PROSITE" id="PS50106">
    <property type="entry name" value="PDZ"/>
    <property type="match status" value="1"/>
</dbReference>
<keyword evidence="4 5" id="KW-0720">Serine protease</keyword>
<evidence type="ECO:0000256" key="2">
    <source>
        <dbReference type="ARBA" id="ARBA00022670"/>
    </source>
</evidence>
<evidence type="ECO:0000313" key="8">
    <source>
        <dbReference type="Proteomes" id="UP000282759"/>
    </source>
</evidence>
<dbReference type="InterPro" id="IPR001478">
    <property type="entry name" value="PDZ"/>
</dbReference>
<dbReference type="PANTHER" id="PTHR32060">
    <property type="entry name" value="TAIL-SPECIFIC PROTEASE"/>
    <property type="match status" value="1"/>
</dbReference>
<sequence>MKRTASIVFRSALLVFLGVALGIFISKDDLTGQPFSLTGRSDKMSQVLQLVQNNYVDSIDVDSIEGETINELLQKLDPHSLYLPPRQATSVNERLEGGFTGLGIEYHLLRDTFIVTQVYPGGPAAKAGLVGGTKIISVNDKKFSGTGLTDDGIAKVLRTDKSIPLQLLVLMPGSRAPKQLVLKQGRVPLSSLDAAYIASDDVGYIKISKFAATTDADFQKALKALKAQGMKKLVLDLRGNGGGYLNTATALADEFLPKNKLIVYTKGVHEPRTDYFATDSGNFENGKLAILIDEHSASASEILAGALQDLDRAVIVGRRSFGKGLVQQQFQFRDSSAVNLTVARYYTPSGRSIQKSYSQGVESYRNELAERMRKGELFSAENNLADSAFKKMSPYHTTSGKKVFGGGGIMPDIFVPADTTENSVLVSALAEKQLFTAYVLDKMQPVLKGYDRQETFLNNYSVNDATLNDFMLYAAQTLKTIDYKELAISKPLIKALLKANAARFKWGDTAYFRTLNSNDPAFDKAVASLN</sequence>
<comment type="caution">
    <text evidence="7">The sequence shown here is derived from an EMBL/GenBank/DDBJ whole genome shotgun (WGS) entry which is preliminary data.</text>
</comment>
<evidence type="ECO:0000256" key="5">
    <source>
        <dbReference type="RuleBase" id="RU004404"/>
    </source>
</evidence>
<dbReference type="EMBL" id="SACK01000005">
    <property type="protein sequence ID" value="RVU00402.1"/>
    <property type="molecule type" value="Genomic_DNA"/>
</dbReference>
<dbReference type="InterPro" id="IPR041489">
    <property type="entry name" value="PDZ_6"/>
</dbReference>
<dbReference type="OrthoDB" id="9812068at2"/>
<dbReference type="InterPro" id="IPR004447">
    <property type="entry name" value="Peptidase_S41A"/>
</dbReference>
<dbReference type="GO" id="GO:0030288">
    <property type="term" value="C:outer membrane-bounded periplasmic space"/>
    <property type="evidence" value="ECO:0007669"/>
    <property type="project" value="TreeGrafter"/>
</dbReference>
<name>A0A3S2V7H0_9SPHI</name>
<dbReference type="SUPFAM" id="SSF50156">
    <property type="entry name" value="PDZ domain-like"/>
    <property type="match status" value="1"/>
</dbReference>
<evidence type="ECO:0000256" key="3">
    <source>
        <dbReference type="ARBA" id="ARBA00022801"/>
    </source>
</evidence>